<keyword evidence="4" id="KW-1185">Reference proteome</keyword>
<keyword evidence="2" id="KW-1133">Transmembrane helix</keyword>
<dbReference type="Proteomes" id="UP000552615">
    <property type="component" value="Unassembled WGS sequence"/>
</dbReference>
<evidence type="ECO:0000313" key="4">
    <source>
        <dbReference type="Proteomes" id="UP000552615"/>
    </source>
</evidence>
<feature type="coiled-coil region" evidence="1">
    <location>
        <begin position="44"/>
        <end position="78"/>
    </location>
</feature>
<name>A0A7Y0A3N8_9FLAO</name>
<dbReference type="EMBL" id="JABBGF010000001">
    <property type="protein sequence ID" value="NML56107.1"/>
    <property type="molecule type" value="Genomic_DNA"/>
</dbReference>
<keyword evidence="2" id="KW-0812">Transmembrane</keyword>
<protein>
    <recommendedName>
        <fullName evidence="5">Periplasmic heavy metal sensor</fullName>
    </recommendedName>
</protein>
<accession>A0A7Y0A3N8</accession>
<evidence type="ECO:0000256" key="2">
    <source>
        <dbReference type="SAM" id="Phobius"/>
    </source>
</evidence>
<organism evidence="3 4">
    <name type="scientific">Chryseobacterium cheonjiense</name>
    <dbReference type="NCBI Taxonomy" id="2728845"/>
    <lineage>
        <taxon>Bacteria</taxon>
        <taxon>Pseudomonadati</taxon>
        <taxon>Bacteroidota</taxon>
        <taxon>Flavobacteriia</taxon>
        <taxon>Flavobacteriales</taxon>
        <taxon>Weeksellaceae</taxon>
        <taxon>Chryseobacterium group</taxon>
        <taxon>Chryseobacterium</taxon>
    </lineage>
</organism>
<dbReference type="RefSeq" id="WP_169229519.1">
    <property type="nucleotide sequence ID" value="NZ_JABBGF010000001.1"/>
</dbReference>
<evidence type="ECO:0000256" key="1">
    <source>
        <dbReference type="SAM" id="Coils"/>
    </source>
</evidence>
<evidence type="ECO:0008006" key="5">
    <source>
        <dbReference type="Google" id="ProtNLM"/>
    </source>
</evidence>
<evidence type="ECO:0000313" key="3">
    <source>
        <dbReference type="EMBL" id="NML56107.1"/>
    </source>
</evidence>
<gene>
    <name evidence="3" type="ORF">HHL20_01990</name>
</gene>
<proteinExistence type="predicted"/>
<keyword evidence="2" id="KW-0472">Membrane</keyword>
<keyword evidence="1" id="KW-0175">Coiled coil</keyword>
<sequence length="145" mass="17346">MKNLKYLQFIIILLVISNILLVLFIFLRKPPRPEGPKNIIIERLHFDQRQIDEYQQLIDEHRNNIQRNEEEMMTLKSALYETLLNENATEKDSLVKLIGKKQEEAEMINYNHFMDIKKLCKGNQQEDFKALAHDLGRLFSHKRPR</sequence>
<reference evidence="3 4" key="1">
    <citation type="submission" date="2020-04" db="EMBL/GenBank/DDBJ databases">
        <title>Chryseobacterium sp. RJ-7-14 sp. nov., isolated from Jeju soil.</title>
        <authorList>
            <person name="Dahal R.H."/>
            <person name="Chaudhary D.K."/>
        </authorList>
    </citation>
    <scope>NUCLEOTIDE SEQUENCE [LARGE SCALE GENOMIC DNA]</scope>
    <source>
        <strain evidence="3 4">RJ-7-14</strain>
    </source>
</reference>
<dbReference type="Gene3D" id="1.20.120.1490">
    <property type="match status" value="1"/>
</dbReference>
<feature type="transmembrane region" description="Helical" evidence="2">
    <location>
        <begin position="6"/>
        <end position="27"/>
    </location>
</feature>
<comment type="caution">
    <text evidence="3">The sequence shown here is derived from an EMBL/GenBank/DDBJ whole genome shotgun (WGS) entry which is preliminary data.</text>
</comment>
<dbReference type="AlphaFoldDB" id="A0A7Y0A3N8"/>